<dbReference type="EMBL" id="MFJN01000028">
    <property type="protein sequence ID" value="OGG21114.1"/>
    <property type="molecule type" value="Genomic_DNA"/>
</dbReference>
<keyword evidence="1" id="KW-0472">Membrane</keyword>
<reference evidence="2 3" key="1">
    <citation type="journal article" date="2016" name="Nat. Commun.">
        <title>Thousands of microbial genomes shed light on interconnected biogeochemical processes in an aquifer system.</title>
        <authorList>
            <person name="Anantharaman K."/>
            <person name="Brown C.T."/>
            <person name="Hug L.A."/>
            <person name="Sharon I."/>
            <person name="Castelle C.J."/>
            <person name="Probst A.J."/>
            <person name="Thomas B.C."/>
            <person name="Singh A."/>
            <person name="Wilkins M.J."/>
            <person name="Karaoz U."/>
            <person name="Brodie E.L."/>
            <person name="Williams K.H."/>
            <person name="Hubbard S.S."/>
            <person name="Banfield J.F."/>
        </authorList>
    </citation>
    <scope>NUCLEOTIDE SEQUENCE [LARGE SCALE GENOMIC DNA]</scope>
</reference>
<accession>A0A1F6A959</accession>
<dbReference type="AlphaFoldDB" id="A0A1F6A959"/>
<proteinExistence type="predicted"/>
<name>A0A1F6A959_9BACT</name>
<evidence type="ECO:0000256" key="1">
    <source>
        <dbReference type="SAM" id="Phobius"/>
    </source>
</evidence>
<organism evidence="2 3">
    <name type="scientific">Candidatus Gottesmanbacteria bacterium RIFCSPHIGHO2_02_FULL_40_13</name>
    <dbReference type="NCBI Taxonomy" id="1798384"/>
    <lineage>
        <taxon>Bacteria</taxon>
        <taxon>Candidatus Gottesmaniibacteriota</taxon>
    </lineage>
</organism>
<feature type="transmembrane region" description="Helical" evidence="1">
    <location>
        <begin position="12"/>
        <end position="30"/>
    </location>
</feature>
<dbReference type="Proteomes" id="UP000177092">
    <property type="component" value="Unassembled WGS sequence"/>
</dbReference>
<sequence length="146" mass="16113">MKEKFLKGNNIHQWILAATIIVVVFIALSVTQKSKYLSSGFLKNPGTTLDISPTVTVQITLPQALTKSDYIDKAVENLAVKLSVDKSQITVERSEEYLWNDASLGCPQKGMFYAQIIIPGFTIDLSHSGTIYSYHAGSNRVVSCQN</sequence>
<evidence type="ECO:0000313" key="2">
    <source>
        <dbReference type="EMBL" id="OGG21114.1"/>
    </source>
</evidence>
<gene>
    <name evidence="2" type="ORF">A3D03_05705</name>
</gene>
<keyword evidence="1" id="KW-1133">Transmembrane helix</keyword>
<dbReference type="STRING" id="1798384.A3D03_05705"/>
<comment type="caution">
    <text evidence="2">The sequence shown here is derived from an EMBL/GenBank/DDBJ whole genome shotgun (WGS) entry which is preliminary data.</text>
</comment>
<keyword evidence="1" id="KW-0812">Transmembrane</keyword>
<evidence type="ECO:0000313" key="3">
    <source>
        <dbReference type="Proteomes" id="UP000177092"/>
    </source>
</evidence>
<protein>
    <submittedName>
        <fullName evidence="2">Uncharacterized protein</fullName>
    </submittedName>
</protein>